<evidence type="ECO:0000313" key="2">
    <source>
        <dbReference type="Proteomes" id="UP001054945"/>
    </source>
</evidence>
<accession>A0AAV4Y4U5</accession>
<evidence type="ECO:0000313" key="1">
    <source>
        <dbReference type="EMBL" id="GIZ02262.1"/>
    </source>
</evidence>
<sequence length="74" mass="8394">MRRRGVNDSNDKPFRGRLLRALVLRDVVIRSALIPVKGNGAITKSEFSQDSIDMLSYLDLFSVAVLSLYFYSLK</sequence>
<dbReference type="Proteomes" id="UP001054945">
    <property type="component" value="Unassembled WGS sequence"/>
</dbReference>
<protein>
    <submittedName>
        <fullName evidence="1">Uncharacterized protein</fullName>
    </submittedName>
</protein>
<comment type="caution">
    <text evidence="1">The sequence shown here is derived from an EMBL/GenBank/DDBJ whole genome shotgun (WGS) entry which is preliminary data.</text>
</comment>
<dbReference type="EMBL" id="BPLR01018785">
    <property type="protein sequence ID" value="GIZ02262.1"/>
    <property type="molecule type" value="Genomic_DNA"/>
</dbReference>
<keyword evidence="2" id="KW-1185">Reference proteome</keyword>
<organism evidence="1 2">
    <name type="scientific">Caerostris extrusa</name>
    <name type="common">Bark spider</name>
    <name type="synonym">Caerostris bankana</name>
    <dbReference type="NCBI Taxonomy" id="172846"/>
    <lineage>
        <taxon>Eukaryota</taxon>
        <taxon>Metazoa</taxon>
        <taxon>Ecdysozoa</taxon>
        <taxon>Arthropoda</taxon>
        <taxon>Chelicerata</taxon>
        <taxon>Arachnida</taxon>
        <taxon>Araneae</taxon>
        <taxon>Araneomorphae</taxon>
        <taxon>Entelegynae</taxon>
        <taxon>Araneoidea</taxon>
        <taxon>Araneidae</taxon>
        <taxon>Caerostris</taxon>
    </lineage>
</organism>
<proteinExistence type="predicted"/>
<name>A0AAV4Y4U5_CAEEX</name>
<dbReference type="AlphaFoldDB" id="A0AAV4Y4U5"/>
<gene>
    <name evidence="1" type="ORF">CEXT_267151</name>
</gene>
<reference evidence="1 2" key="1">
    <citation type="submission" date="2021-06" db="EMBL/GenBank/DDBJ databases">
        <title>Caerostris extrusa draft genome.</title>
        <authorList>
            <person name="Kono N."/>
            <person name="Arakawa K."/>
        </authorList>
    </citation>
    <scope>NUCLEOTIDE SEQUENCE [LARGE SCALE GENOMIC DNA]</scope>
</reference>